<dbReference type="InterPro" id="IPR030394">
    <property type="entry name" value="G_HFLX_dom"/>
</dbReference>
<comment type="function">
    <text evidence="6">GTPase that associates with the 50S ribosomal subunit and may have a role during protein synthesis or ribosome biogenesis.</text>
</comment>
<evidence type="ECO:0000256" key="6">
    <source>
        <dbReference type="HAMAP-Rule" id="MF_00900"/>
    </source>
</evidence>
<evidence type="ECO:0000256" key="8">
    <source>
        <dbReference type="PIRSR" id="PIRSR006809-2"/>
    </source>
</evidence>
<feature type="binding site" evidence="7">
    <location>
        <begin position="212"/>
        <end position="219"/>
    </location>
    <ligand>
        <name>GTP</name>
        <dbReference type="ChEBI" id="CHEBI:37565"/>
    </ligand>
</feature>
<dbReference type="PANTHER" id="PTHR10229:SF0">
    <property type="entry name" value="GTP-BINDING PROTEIN 6-RELATED"/>
    <property type="match status" value="1"/>
</dbReference>
<dbReference type="SUPFAM" id="SSF52540">
    <property type="entry name" value="P-loop containing nucleoside triphosphate hydrolases"/>
    <property type="match status" value="1"/>
</dbReference>
<dbReference type="GO" id="GO:0043022">
    <property type="term" value="F:ribosome binding"/>
    <property type="evidence" value="ECO:0007669"/>
    <property type="project" value="TreeGrafter"/>
</dbReference>
<dbReference type="InterPro" id="IPR042108">
    <property type="entry name" value="GTPase_HflX_N_sf"/>
</dbReference>
<keyword evidence="9" id="KW-0175">Coiled coil</keyword>
<dbReference type="CDD" id="cd01878">
    <property type="entry name" value="HflX"/>
    <property type="match status" value="1"/>
</dbReference>
<dbReference type="PROSITE" id="PS51705">
    <property type="entry name" value="G_HFLX"/>
    <property type="match status" value="1"/>
</dbReference>
<dbReference type="GO" id="GO:0005737">
    <property type="term" value="C:cytoplasm"/>
    <property type="evidence" value="ECO:0007669"/>
    <property type="project" value="UniProtKB-SubCell"/>
</dbReference>
<evidence type="ECO:0000256" key="5">
    <source>
        <dbReference type="ARBA" id="ARBA00023134"/>
    </source>
</evidence>
<feature type="domain" description="Hflx-type G" evidence="10">
    <location>
        <begin position="206"/>
        <end position="371"/>
    </location>
</feature>
<dbReference type="PRINTS" id="PR00326">
    <property type="entry name" value="GTP1OBG"/>
</dbReference>
<dbReference type="HAMAP" id="MF_00900">
    <property type="entry name" value="GTPase_HflX"/>
    <property type="match status" value="1"/>
</dbReference>
<protein>
    <recommendedName>
        <fullName evidence="6">GTPase HflX</fullName>
    </recommendedName>
    <alternativeName>
        <fullName evidence="6">GTP-binding protein HflX</fullName>
    </alternativeName>
</protein>
<evidence type="ECO:0000256" key="9">
    <source>
        <dbReference type="SAM" id="Coils"/>
    </source>
</evidence>
<dbReference type="Pfam" id="PF13167">
    <property type="entry name" value="GTP-bdg_N"/>
    <property type="match status" value="1"/>
</dbReference>
<reference evidence="11 12" key="1">
    <citation type="journal article" date="2016" name="Nat. Commun.">
        <title>Thousands of microbial genomes shed light on interconnected biogeochemical processes in an aquifer system.</title>
        <authorList>
            <person name="Anantharaman K."/>
            <person name="Brown C.T."/>
            <person name="Hug L.A."/>
            <person name="Sharon I."/>
            <person name="Castelle C.J."/>
            <person name="Probst A.J."/>
            <person name="Thomas B.C."/>
            <person name="Singh A."/>
            <person name="Wilkins M.J."/>
            <person name="Karaoz U."/>
            <person name="Brodie E.L."/>
            <person name="Williams K.H."/>
            <person name="Hubbard S.S."/>
            <person name="Banfield J.F."/>
        </authorList>
    </citation>
    <scope>NUCLEOTIDE SEQUENCE [LARGE SCALE GENOMIC DNA]</scope>
</reference>
<dbReference type="GO" id="GO:0046872">
    <property type="term" value="F:metal ion binding"/>
    <property type="evidence" value="ECO:0007669"/>
    <property type="project" value="UniProtKB-KW"/>
</dbReference>
<dbReference type="InterPro" id="IPR025121">
    <property type="entry name" value="GTPase_HflX_N"/>
</dbReference>
<evidence type="ECO:0000313" key="11">
    <source>
        <dbReference type="EMBL" id="OGC38793.1"/>
    </source>
</evidence>
<dbReference type="GO" id="GO:0005525">
    <property type="term" value="F:GTP binding"/>
    <property type="evidence" value="ECO:0007669"/>
    <property type="project" value="UniProtKB-UniRule"/>
</dbReference>
<keyword evidence="3 6" id="KW-0547">Nucleotide-binding</keyword>
<comment type="subcellular location">
    <subcellularLocation>
        <location evidence="6">Cytoplasm</location>
    </subcellularLocation>
    <text evidence="6">May associate with membranes.</text>
</comment>
<sequence>MKKTKPRSIEIRTKAEKVLLVGVTRSSAERWTSINSLEELANLTKTAGGEVIESFLQIRPRFEPATLIGIGKVHELSQIAQKFNIDLIIFNHELSGAQIRNITNIINKRIIDRTTLILDIFAKHARTREAIHQVELAQLQYRLSKLIGSGTALSRLGGGIGTRGPGEKQLEVDRRRINERIATLKRALKKIESTKRVQRTGRRDLPKIAVVGYTNAGKSSLVNSLTRARLLTSDQLFSTLDSNTSLLFVPPNHRMLISDTVGFLKDLPHSLIASFRATLAEVLEADLLLQIVDATCEDVESRLATIENVLNEINARDKPSLIVFNKIDRLFPENKIRLAERYPKAFFVSAKERTGIEELKLTLRKNFFSRT</sequence>
<feature type="binding site" evidence="7">
    <location>
        <begin position="237"/>
        <end position="241"/>
    </location>
    <ligand>
        <name>GTP</name>
        <dbReference type="ChEBI" id="CHEBI:37565"/>
    </ligand>
</feature>
<proteinExistence type="inferred from homology"/>
<feature type="binding site" evidence="8">
    <location>
        <position position="239"/>
    </location>
    <ligand>
        <name>Mg(2+)</name>
        <dbReference type="ChEBI" id="CHEBI:18420"/>
    </ligand>
</feature>
<dbReference type="GO" id="GO:0003924">
    <property type="term" value="F:GTPase activity"/>
    <property type="evidence" value="ECO:0007669"/>
    <property type="project" value="UniProtKB-UniRule"/>
</dbReference>
<gene>
    <name evidence="6" type="primary">hflX</name>
    <name evidence="11" type="ORF">A2Y85_08005</name>
</gene>
<feature type="binding site" evidence="7">
    <location>
        <begin position="325"/>
        <end position="328"/>
    </location>
    <ligand>
        <name>GTP</name>
        <dbReference type="ChEBI" id="CHEBI:37565"/>
    </ligand>
</feature>
<dbReference type="Pfam" id="PF01926">
    <property type="entry name" value="MMR_HSR1"/>
    <property type="match status" value="1"/>
</dbReference>
<dbReference type="PIRSF" id="PIRSF006809">
    <property type="entry name" value="GTP-binding_hflX_prd"/>
    <property type="match status" value="1"/>
</dbReference>
<dbReference type="FunFam" id="3.40.50.11060:FF:000001">
    <property type="entry name" value="GTPase HflX"/>
    <property type="match status" value="1"/>
</dbReference>
<comment type="caution">
    <text evidence="11">The sequence shown here is derived from an EMBL/GenBank/DDBJ whole genome shotgun (WGS) entry which is preliminary data.</text>
</comment>
<evidence type="ECO:0000256" key="2">
    <source>
        <dbReference type="ARBA" id="ARBA00022723"/>
    </source>
</evidence>
<comment type="similarity">
    <text evidence="6">Belongs to the TRAFAC class OBG-HflX-like GTPase superfamily. HflX GTPase family.</text>
</comment>
<feature type="coiled-coil region" evidence="9">
    <location>
        <begin position="167"/>
        <end position="194"/>
    </location>
</feature>
<dbReference type="InterPro" id="IPR027417">
    <property type="entry name" value="P-loop_NTPase"/>
</dbReference>
<dbReference type="InterPro" id="IPR006073">
    <property type="entry name" value="GTP-bd"/>
</dbReference>
<keyword evidence="4 8" id="KW-0460">Magnesium</keyword>
<dbReference type="EMBL" id="MEUM01000166">
    <property type="protein sequence ID" value="OGC38793.1"/>
    <property type="molecule type" value="Genomic_DNA"/>
</dbReference>
<dbReference type="Pfam" id="PF16360">
    <property type="entry name" value="GTP-bdg_M"/>
    <property type="match status" value="1"/>
</dbReference>
<comment type="subunit">
    <text evidence="6">Monomer. Associates with the 50S ribosomal subunit.</text>
</comment>
<feature type="binding site" evidence="7">
    <location>
        <begin position="349"/>
        <end position="351"/>
    </location>
    <ligand>
        <name>GTP</name>
        <dbReference type="ChEBI" id="CHEBI:37565"/>
    </ligand>
</feature>
<dbReference type="NCBIfam" id="TIGR03156">
    <property type="entry name" value="GTP_HflX"/>
    <property type="match status" value="1"/>
</dbReference>
<evidence type="ECO:0000256" key="4">
    <source>
        <dbReference type="ARBA" id="ARBA00022842"/>
    </source>
</evidence>
<organism evidence="11 12">
    <name type="scientific">candidate division WOR-3 bacterium RBG_13_43_14</name>
    <dbReference type="NCBI Taxonomy" id="1802590"/>
    <lineage>
        <taxon>Bacteria</taxon>
        <taxon>Bacteria division WOR-3</taxon>
    </lineage>
</organism>
<dbReference type="InterPro" id="IPR016496">
    <property type="entry name" value="GTPase_HflX"/>
</dbReference>
<evidence type="ECO:0000259" key="10">
    <source>
        <dbReference type="PROSITE" id="PS51705"/>
    </source>
</evidence>
<evidence type="ECO:0000256" key="1">
    <source>
        <dbReference type="ARBA" id="ARBA00022490"/>
    </source>
</evidence>
<feature type="binding site" evidence="7">
    <location>
        <begin position="259"/>
        <end position="262"/>
    </location>
    <ligand>
        <name>GTP</name>
        <dbReference type="ChEBI" id="CHEBI:37565"/>
    </ligand>
</feature>
<comment type="cofactor">
    <cofactor evidence="8">
        <name>Mg(2+)</name>
        <dbReference type="ChEBI" id="CHEBI:18420"/>
    </cofactor>
</comment>
<dbReference type="Gene3D" id="6.10.250.2860">
    <property type="match status" value="1"/>
</dbReference>
<keyword evidence="2 8" id="KW-0479">Metal-binding</keyword>
<dbReference type="Gene3D" id="3.40.50.11060">
    <property type="entry name" value="GTPase HflX, N-terminal domain"/>
    <property type="match status" value="1"/>
</dbReference>
<evidence type="ECO:0000313" key="12">
    <source>
        <dbReference type="Proteomes" id="UP000177025"/>
    </source>
</evidence>
<dbReference type="AlphaFoldDB" id="A0A1F4U3D6"/>
<feature type="binding site" evidence="8">
    <location>
        <position position="219"/>
    </location>
    <ligand>
        <name>Mg(2+)</name>
        <dbReference type="ChEBI" id="CHEBI:18420"/>
    </ligand>
</feature>
<dbReference type="PANTHER" id="PTHR10229">
    <property type="entry name" value="GTP-BINDING PROTEIN HFLX"/>
    <property type="match status" value="1"/>
</dbReference>
<keyword evidence="5 6" id="KW-0342">GTP-binding</keyword>
<accession>A0A1F4U3D6</accession>
<keyword evidence="1 6" id="KW-0963">Cytoplasm</keyword>
<evidence type="ECO:0000256" key="3">
    <source>
        <dbReference type="ARBA" id="ARBA00022741"/>
    </source>
</evidence>
<name>A0A1F4U3D6_UNCW3</name>
<dbReference type="InterPro" id="IPR032305">
    <property type="entry name" value="GTP-bd_M"/>
</dbReference>
<evidence type="ECO:0000256" key="7">
    <source>
        <dbReference type="PIRSR" id="PIRSR006809-1"/>
    </source>
</evidence>
<dbReference type="Gene3D" id="3.40.50.300">
    <property type="entry name" value="P-loop containing nucleotide triphosphate hydrolases"/>
    <property type="match status" value="1"/>
</dbReference>
<dbReference type="Proteomes" id="UP000177025">
    <property type="component" value="Unassembled WGS sequence"/>
</dbReference>